<feature type="binding site" evidence="6">
    <location>
        <position position="77"/>
    </location>
    <ligand>
        <name>S-adenosyl-L-methionine</name>
        <dbReference type="ChEBI" id="CHEBI:59789"/>
    </ligand>
</feature>
<keyword evidence="5 6" id="KW-0949">S-adenosyl-L-methionine</keyword>
<dbReference type="InterPro" id="IPR029063">
    <property type="entry name" value="SAM-dependent_MTases_sf"/>
</dbReference>
<sequence>MTKEQFAEALAAKGIVLTERQMTQFDQFFHLLVEWNEKMNLTGITEEGQVYNKHFYDSITPAFYFPFDKAVTVVDIGGGAGFPSIPLKICFPHLKMTIIDSLNKRMNFLQHVASELGLENVNPVHGRAEERGQEPAHREKYDLVVARAVARMNLLSEFCLPFAKVGGHFVALKGAEMTLELNEAKKAIKTLGGKTRKVETFQLMEEAGERNIVVVEKVEATPKSYPRKAGIPAKKPIV</sequence>
<dbReference type="FunFam" id="3.40.50.150:FF:000041">
    <property type="entry name" value="Ribosomal RNA small subunit methyltransferase G"/>
    <property type="match status" value="1"/>
</dbReference>
<evidence type="ECO:0000313" key="8">
    <source>
        <dbReference type="Proteomes" id="UP000198915"/>
    </source>
</evidence>
<dbReference type="HAMAP" id="MF_00074">
    <property type="entry name" value="16SrRNA_methyltr_G"/>
    <property type="match status" value="1"/>
</dbReference>
<dbReference type="InterPro" id="IPR003682">
    <property type="entry name" value="rRNA_ssu_MeTfrase_G"/>
</dbReference>
<keyword evidence="3 6" id="KW-0489">Methyltransferase</keyword>
<dbReference type="EMBL" id="FORT01000011">
    <property type="protein sequence ID" value="SFK28546.1"/>
    <property type="molecule type" value="Genomic_DNA"/>
</dbReference>
<evidence type="ECO:0000256" key="6">
    <source>
        <dbReference type="HAMAP-Rule" id="MF_00074"/>
    </source>
</evidence>
<dbReference type="EC" id="2.1.1.-" evidence="6"/>
<dbReference type="AlphaFoldDB" id="A0A1I3YBH3"/>
<evidence type="ECO:0000256" key="4">
    <source>
        <dbReference type="ARBA" id="ARBA00022679"/>
    </source>
</evidence>
<dbReference type="GO" id="GO:0070043">
    <property type="term" value="F:rRNA (guanine-N7-)-methyltransferase activity"/>
    <property type="evidence" value="ECO:0007669"/>
    <property type="project" value="UniProtKB-UniRule"/>
</dbReference>
<dbReference type="STRING" id="1884381.SAMN05518846_11127"/>
<evidence type="ECO:0000256" key="2">
    <source>
        <dbReference type="ARBA" id="ARBA00022552"/>
    </source>
</evidence>
<dbReference type="CDD" id="cd02440">
    <property type="entry name" value="AdoMet_MTases"/>
    <property type="match status" value="1"/>
</dbReference>
<dbReference type="PANTHER" id="PTHR31760">
    <property type="entry name" value="S-ADENOSYL-L-METHIONINE-DEPENDENT METHYLTRANSFERASES SUPERFAMILY PROTEIN"/>
    <property type="match status" value="1"/>
</dbReference>
<keyword evidence="2 6" id="KW-0698">rRNA processing</keyword>
<dbReference type="PIRSF" id="PIRSF003078">
    <property type="entry name" value="GidB"/>
    <property type="match status" value="1"/>
</dbReference>
<feature type="binding site" evidence="6">
    <location>
        <position position="82"/>
    </location>
    <ligand>
        <name>S-adenosyl-L-methionine</name>
        <dbReference type="ChEBI" id="CHEBI:59789"/>
    </ligand>
</feature>
<feature type="binding site" evidence="6">
    <location>
        <position position="147"/>
    </location>
    <ligand>
        <name>S-adenosyl-L-methionine</name>
        <dbReference type="ChEBI" id="CHEBI:59789"/>
    </ligand>
</feature>
<name>A0A1I3YBH3_9BACL</name>
<dbReference type="Proteomes" id="UP000198915">
    <property type="component" value="Unassembled WGS sequence"/>
</dbReference>
<proteinExistence type="inferred from homology"/>
<dbReference type="RefSeq" id="WP_092271118.1">
    <property type="nucleotide sequence ID" value="NZ_BJOE01000071.1"/>
</dbReference>
<comment type="function">
    <text evidence="6">Specifically methylates the N7 position of guanine in position 535 of 16S rRNA.</text>
</comment>
<evidence type="ECO:0000256" key="1">
    <source>
        <dbReference type="ARBA" id="ARBA00022490"/>
    </source>
</evidence>
<evidence type="ECO:0000256" key="3">
    <source>
        <dbReference type="ARBA" id="ARBA00022603"/>
    </source>
</evidence>
<evidence type="ECO:0000256" key="5">
    <source>
        <dbReference type="ARBA" id="ARBA00022691"/>
    </source>
</evidence>
<keyword evidence="1 6" id="KW-0963">Cytoplasm</keyword>
<feature type="binding site" evidence="6">
    <location>
        <begin position="128"/>
        <end position="129"/>
    </location>
    <ligand>
        <name>S-adenosyl-L-methionine</name>
        <dbReference type="ChEBI" id="CHEBI:59789"/>
    </ligand>
</feature>
<protein>
    <recommendedName>
        <fullName evidence="6">Ribosomal RNA small subunit methyltransferase G</fullName>
        <ecNumber evidence="6">2.1.1.-</ecNumber>
    </recommendedName>
    <alternativeName>
        <fullName evidence="6">16S rRNA 7-methylguanosine methyltransferase</fullName>
        <shortName evidence="6">16S rRNA m7G methyltransferase</shortName>
    </alternativeName>
</protein>
<dbReference type="NCBIfam" id="TIGR00138">
    <property type="entry name" value="rsmG_gidB"/>
    <property type="match status" value="1"/>
</dbReference>
<evidence type="ECO:0000313" key="7">
    <source>
        <dbReference type="EMBL" id="SFK28546.1"/>
    </source>
</evidence>
<comment type="similarity">
    <text evidence="6">Belongs to the methyltransferase superfamily. RNA methyltransferase RsmG family.</text>
</comment>
<dbReference type="Gene3D" id="3.40.50.150">
    <property type="entry name" value="Vaccinia Virus protein VP39"/>
    <property type="match status" value="1"/>
</dbReference>
<dbReference type="GO" id="GO:0005829">
    <property type="term" value="C:cytosol"/>
    <property type="evidence" value="ECO:0007669"/>
    <property type="project" value="TreeGrafter"/>
</dbReference>
<dbReference type="Pfam" id="PF02527">
    <property type="entry name" value="GidB"/>
    <property type="match status" value="1"/>
</dbReference>
<dbReference type="PANTHER" id="PTHR31760:SF0">
    <property type="entry name" value="S-ADENOSYL-L-METHIONINE-DEPENDENT METHYLTRANSFERASES SUPERFAMILY PROTEIN"/>
    <property type="match status" value="1"/>
</dbReference>
<gene>
    <name evidence="6" type="primary">rsmG</name>
    <name evidence="7" type="ORF">SAMN05518846_11127</name>
</gene>
<keyword evidence="8" id="KW-1185">Reference proteome</keyword>
<comment type="subcellular location">
    <subcellularLocation>
        <location evidence="6">Cytoplasm</location>
    </subcellularLocation>
</comment>
<dbReference type="SUPFAM" id="SSF53335">
    <property type="entry name" value="S-adenosyl-L-methionine-dependent methyltransferases"/>
    <property type="match status" value="1"/>
</dbReference>
<comment type="caution">
    <text evidence="6">Lacks conserved residue(s) required for the propagation of feature annotation.</text>
</comment>
<accession>A0A1I3YBH3</accession>
<keyword evidence="4 6" id="KW-0808">Transferase</keyword>
<reference evidence="8" key="1">
    <citation type="submission" date="2016-10" db="EMBL/GenBank/DDBJ databases">
        <authorList>
            <person name="Varghese N."/>
            <person name="Submissions S."/>
        </authorList>
    </citation>
    <scope>NUCLEOTIDE SEQUENCE [LARGE SCALE GENOMIC DNA]</scope>
    <source>
        <strain evidence="8">OK042</strain>
    </source>
</reference>
<organism evidence="7 8">
    <name type="scientific">Brevibacillus centrosporus</name>
    <dbReference type="NCBI Taxonomy" id="54910"/>
    <lineage>
        <taxon>Bacteria</taxon>
        <taxon>Bacillati</taxon>
        <taxon>Bacillota</taxon>
        <taxon>Bacilli</taxon>
        <taxon>Bacillales</taxon>
        <taxon>Paenibacillaceae</taxon>
        <taxon>Brevibacillus</taxon>
    </lineage>
</organism>